<dbReference type="SUPFAM" id="SSF89082">
    <property type="entry name" value="Antibiotic binding domain of TipA-like multidrug resistance regulators"/>
    <property type="match status" value="1"/>
</dbReference>
<dbReference type="PROSITE" id="PS50937">
    <property type="entry name" value="HTH_MERR_2"/>
    <property type="match status" value="1"/>
</dbReference>
<keyword evidence="2" id="KW-0238">DNA-binding</keyword>
<sequence>MDYTIKAFAQLTGVTTRTLRYYDEVGLLPPKKINSSGYRIYGKEEVEKLQHILFLRELEMPLKQIQSLLNQEEGHYLSLLKKHREALLEKREQFDRLLDLVDQSIMEKEGRINMSDKQKFEAFKKQQLEDNEKNYGKEIREKYGEKQVEASNRQFLNMSEKDYQERQEVEKELFELLSKHQKINIPSTEAEKIFRLHKAWISQAWGRYSAESHKGVAQMYVESEEFTCYYDERTVEGAARFLRDVIHHYA</sequence>
<evidence type="ECO:0000256" key="1">
    <source>
        <dbReference type="ARBA" id="ARBA00023015"/>
    </source>
</evidence>
<proteinExistence type="predicted"/>
<dbReference type="InterPro" id="IPR036244">
    <property type="entry name" value="TipA-like_antibiotic-bd"/>
</dbReference>
<protein>
    <submittedName>
        <fullName evidence="6">MerR family transcriptional regulator</fullName>
    </submittedName>
</protein>
<dbReference type="SUPFAM" id="SSF46955">
    <property type="entry name" value="Putative DNA-binding domain"/>
    <property type="match status" value="1"/>
</dbReference>
<accession>A0A430AP12</accession>
<dbReference type="InterPro" id="IPR009061">
    <property type="entry name" value="DNA-bd_dom_put_sf"/>
</dbReference>
<evidence type="ECO:0000313" key="6">
    <source>
        <dbReference type="EMBL" id="RSU09862.1"/>
    </source>
</evidence>
<keyword evidence="7" id="KW-1185">Reference proteome</keyword>
<keyword evidence="1" id="KW-0805">Transcription regulation</keyword>
<dbReference type="Proteomes" id="UP000287605">
    <property type="component" value="Unassembled WGS sequence"/>
</dbReference>
<dbReference type="InterPro" id="IPR012925">
    <property type="entry name" value="TipAS_dom"/>
</dbReference>
<dbReference type="Pfam" id="PF07739">
    <property type="entry name" value="TipAS"/>
    <property type="match status" value="1"/>
</dbReference>
<evidence type="ECO:0000313" key="7">
    <source>
        <dbReference type="Proteomes" id="UP000287605"/>
    </source>
</evidence>
<keyword evidence="4" id="KW-0804">Transcription</keyword>
<organism evidence="6 7">
    <name type="scientific">Vagococcus elongatus</name>
    <dbReference type="NCBI Taxonomy" id="180344"/>
    <lineage>
        <taxon>Bacteria</taxon>
        <taxon>Bacillati</taxon>
        <taxon>Bacillota</taxon>
        <taxon>Bacilli</taxon>
        <taxon>Lactobacillales</taxon>
        <taxon>Enterococcaceae</taxon>
        <taxon>Vagococcus</taxon>
    </lineage>
</organism>
<dbReference type="SMART" id="SM00422">
    <property type="entry name" value="HTH_MERR"/>
    <property type="match status" value="1"/>
</dbReference>
<dbReference type="PANTHER" id="PTHR30204:SF90">
    <property type="entry name" value="HTH-TYPE TRANSCRIPTIONAL ACTIVATOR MTA"/>
    <property type="match status" value="1"/>
</dbReference>
<feature type="domain" description="HTH merR-type" evidence="5">
    <location>
        <begin position="1"/>
        <end position="71"/>
    </location>
</feature>
<dbReference type="OrthoDB" id="9814833at2"/>
<dbReference type="GO" id="GO:0003677">
    <property type="term" value="F:DNA binding"/>
    <property type="evidence" value="ECO:0007669"/>
    <property type="project" value="UniProtKB-KW"/>
</dbReference>
<evidence type="ECO:0000256" key="2">
    <source>
        <dbReference type="ARBA" id="ARBA00023125"/>
    </source>
</evidence>
<dbReference type="PANTHER" id="PTHR30204">
    <property type="entry name" value="REDOX-CYCLING DRUG-SENSING TRANSCRIPTIONAL ACTIVATOR SOXR"/>
    <property type="match status" value="1"/>
</dbReference>
<dbReference type="GO" id="GO:0003700">
    <property type="term" value="F:DNA-binding transcription factor activity"/>
    <property type="evidence" value="ECO:0007669"/>
    <property type="project" value="InterPro"/>
</dbReference>
<dbReference type="PRINTS" id="PR00040">
    <property type="entry name" value="HTHMERR"/>
</dbReference>
<evidence type="ECO:0000256" key="3">
    <source>
        <dbReference type="ARBA" id="ARBA00023159"/>
    </source>
</evidence>
<evidence type="ECO:0000256" key="4">
    <source>
        <dbReference type="ARBA" id="ARBA00023163"/>
    </source>
</evidence>
<dbReference type="InterPro" id="IPR047057">
    <property type="entry name" value="MerR_fam"/>
</dbReference>
<dbReference type="InterPro" id="IPR000551">
    <property type="entry name" value="MerR-type_HTH_dom"/>
</dbReference>
<comment type="caution">
    <text evidence="6">The sequence shown here is derived from an EMBL/GenBank/DDBJ whole genome shotgun (WGS) entry which is preliminary data.</text>
</comment>
<dbReference type="AlphaFoldDB" id="A0A430AP12"/>
<dbReference type="Pfam" id="PF13411">
    <property type="entry name" value="MerR_1"/>
    <property type="match status" value="1"/>
</dbReference>
<dbReference type="EMBL" id="NGKA01000018">
    <property type="protein sequence ID" value="RSU09862.1"/>
    <property type="molecule type" value="Genomic_DNA"/>
</dbReference>
<dbReference type="CDD" id="cd01106">
    <property type="entry name" value="HTH_TipAL-Mta"/>
    <property type="match status" value="1"/>
</dbReference>
<keyword evidence="3" id="KW-0010">Activator</keyword>
<name>A0A430AP12_9ENTE</name>
<dbReference type="Gene3D" id="1.10.1660.10">
    <property type="match status" value="1"/>
</dbReference>
<gene>
    <name evidence="6" type="ORF">CBF29_10650</name>
</gene>
<evidence type="ECO:0000259" key="5">
    <source>
        <dbReference type="PROSITE" id="PS50937"/>
    </source>
</evidence>
<dbReference type="Gene3D" id="1.10.490.50">
    <property type="entry name" value="Antibiotic binding domain of TipA-like multidrug resistance regulators"/>
    <property type="match status" value="1"/>
</dbReference>
<reference evidence="6 7" key="1">
    <citation type="submission" date="2017-05" db="EMBL/GenBank/DDBJ databases">
        <title>Vagococcus spp. assemblies.</title>
        <authorList>
            <person name="Gulvik C.A."/>
        </authorList>
    </citation>
    <scope>NUCLEOTIDE SEQUENCE [LARGE SCALE GENOMIC DNA]</scope>
    <source>
        <strain evidence="6 7">CCUG 51432</strain>
    </source>
</reference>